<accession>A0A928YPB4</accession>
<dbReference type="RefSeq" id="WP_196935781.1">
    <property type="nucleotide sequence ID" value="NZ_MU158698.1"/>
</dbReference>
<keyword evidence="3" id="KW-1185">Reference proteome</keyword>
<evidence type="ECO:0000256" key="1">
    <source>
        <dbReference type="SAM" id="SignalP"/>
    </source>
</evidence>
<dbReference type="Proteomes" id="UP000616201">
    <property type="component" value="Unassembled WGS sequence"/>
</dbReference>
<comment type="caution">
    <text evidence="2">The sequence shown here is derived from an EMBL/GenBank/DDBJ whole genome shotgun (WGS) entry which is preliminary data.</text>
</comment>
<dbReference type="AlphaFoldDB" id="A0A928YPB4"/>
<reference evidence="2" key="1">
    <citation type="submission" date="2018-02" db="EMBL/GenBank/DDBJ databases">
        <authorList>
            <person name="Vasarhelyi B.M."/>
            <person name="Deshmukh S."/>
            <person name="Balint B."/>
            <person name="Kukolya J."/>
        </authorList>
    </citation>
    <scope>NUCLEOTIDE SEQUENCE</scope>
    <source>
        <strain evidence="2">KB22</strain>
    </source>
</reference>
<feature type="signal peptide" evidence="1">
    <location>
        <begin position="1"/>
        <end position="23"/>
    </location>
</feature>
<keyword evidence="1" id="KW-0732">Signal</keyword>
<evidence type="ECO:0008006" key="4">
    <source>
        <dbReference type="Google" id="ProtNLM"/>
    </source>
</evidence>
<evidence type="ECO:0000313" key="2">
    <source>
        <dbReference type="EMBL" id="MBE8712946.1"/>
    </source>
</evidence>
<proteinExistence type="predicted"/>
<protein>
    <recommendedName>
        <fullName evidence="4">LTXXQ motif family protein</fullName>
    </recommendedName>
</protein>
<organism evidence="2 3">
    <name type="scientific">Sphingobacterium hungaricum</name>
    <dbReference type="NCBI Taxonomy" id="2082723"/>
    <lineage>
        <taxon>Bacteria</taxon>
        <taxon>Pseudomonadati</taxon>
        <taxon>Bacteroidota</taxon>
        <taxon>Sphingobacteriia</taxon>
        <taxon>Sphingobacteriales</taxon>
        <taxon>Sphingobacteriaceae</taxon>
        <taxon>Sphingobacterium</taxon>
    </lineage>
</organism>
<dbReference type="EMBL" id="PRDK01000003">
    <property type="protein sequence ID" value="MBE8712946.1"/>
    <property type="molecule type" value="Genomic_DNA"/>
</dbReference>
<feature type="chain" id="PRO_5036919675" description="LTXXQ motif family protein" evidence="1">
    <location>
        <begin position="24"/>
        <end position="128"/>
    </location>
</feature>
<gene>
    <name evidence="2" type="ORF">C4F49_04570</name>
</gene>
<evidence type="ECO:0000313" key="3">
    <source>
        <dbReference type="Proteomes" id="UP000616201"/>
    </source>
</evidence>
<name>A0A928YPB4_9SPHI</name>
<sequence>MKKLILTGLSFLFAITLTFAQQANPEQKAVEAVAELTQKLTLTETQQQAIYPIILEQTKAKHALKEDKTLSPDVLKEQLNTIWATTDAKIVEQLTDEQKPIYAEIVKERQAKKVDKVQPVKQDTVAAF</sequence>